<comment type="caution">
    <text evidence="3">The sequence shown here is derived from an EMBL/GenBank/DDBJ whole genome shotgun (WGS) entry which is preliminary data.</text>
</comment>
<dbReference type="NCBIfam" id="TIGR00049">
    <property type="entry name" value="iron-sulfur cluster assembly accessory protein"/>
    <property type="match status" value="1"/>
</dbReference>
<proteinExistence type="inferred from homology"/>
<dbReference type="InterPro" id="IPR050322">
    <property type="entry name" value="Fe-S_cluster_asmbl/transfer"/>
</dbReference>
<dbReference type="PANTHER" id="PTHR10072:SF47">
    <property type="entry name" value="PROTEIN SUFA"/>
    <property type="match status" value="1"/>
</dbReference>
<evidence type="ECO:0000313" key="3">
    <source>
        <dbReference type="EMBL" id="OFE12168.1"/>
    </source>
</evidence>
<dbReference type="InterPro" id="IPR000361">
    <property type="entry name" value="ATAP_core_dom"/>
</dbReference>
<dbReference type="EMBL" id="MASR01000001">
    <property type="protein sequence ID" value="OFE12168.1"/>
    <property type="molecule type" value="Genomic_DNA"/>
</dbReference>
<accession>A0A1E8CIE7</accession>
<dbReference type="Proteomes" id="UP000175669">
    <property type="component" value="Unassembled WGS sequence"/>
</dbReference>
<dbReference type="GO" id="GO:0016226">
    <property type="term" value="P:iron-sulfur cluster assembly"/>
    <property type="evidence" value="ECO:0007669"/>
    <property type="project" value="InterPro"/>
</dbReference>
<dbReference type="GO" id="GO:0005829">
    <property type="term" value="C:cytosol"/>
    <property type="evidence" value="ECO:0007669"/>
    <property type="project" value="TreeGrafter"/>
</dbReference>
<organism evidence="3 4">
    <name type="scientific">Pseudohongiella acticola</name>
    <dbReference type="NCBI Taxonomy" id="1524254"/>
    <lineage>
        <taxon>Bacteria</taxon>
        <taxon>Pseudomonadati</taxon>
        <taxon>Pseudomonadota</taxon>
        <taxon>Gammaproteobacteria</taxon>
        <taxon>Pseudomonadales</taxon>
        <taxon>Pseudohongiellaceae</taxon>
        <taxon>Pseudohongiella</taxon>
    </lineage>
</organism>
<sequence length="127" mass="13684">MAVETFDPRTAATTRVTDAPVTVSPAAVEHFRRQLQKDGGARAVRLSVKESGCTGFMYVVDLVPEMGADDIRQTLDEGVELMIDRGSLGVVNGTEIDIVTEGVNRQLRFQNPNAKDHCGCGESFSVG</sequence>
<evidence type="ECO:0000259" key="2">
    <source>
        <dbReference type="Pfam" id="PF01521"/>
    </source>
</evidence>
<dbReference type="AlphaFoldDB" id="A0A1E8CIE7"/>
<dbReference type="InterPro" id="IPR035903">
    <property type="entry name" value="HesB-like_dom_sf"/>
</dbReference>
<evidence type="ECO:0000313" key="4">
    <source>
        <dbReference type="Proteomes" id="UP000175669"/>
    </source>
</evidence>
<protein>
    <submittedName>
        <fullName evidence="3">ATPase</fullName>
    </submittedName>
</protein>
<evidence type="ECO:0000256" key="1">
    <source>
        <dbReference type="ARBA" id="ARBA00006718"/>
    </source>
</evidence>
<dbReference type="InterPro" id="IPR016092">
    <property type="entry name" value="ATAP"/>
</dbReference>
<dbReference type="Pfam" id="PF01521">
    <property type="entry name" value="Fe-S_biosyn"/>
    <property type="match status" value="1"/>
</dbReference>
<dbReference type="PANTHER" id="PTHR10072">
    <property type="entry name" value="IRON-SULFUR CLUSTER ASSEMBLY PROTEIN"/>
    <property type="match status" value="1"/>
</dbReference>
<comment type="similarity">
    <text evidence="1">Belongs to the HesB/IscA family.</text>
</comment>
<keyword evidence="4" id="KW-1185">Reference proteome</keyword>
<feature type="domain" description="Core" evidence="2">
    <location>
        <begin position="21"/>
        <end position="122"/>
    </location>
</feature>
<dbReference type="SUPFAM" id="SSF89360">
    <property type="entry name" value="HesB-like domain"/>
    <property type="match status" value="1"/>
</dbReference>
<gene>
    <name evidence="3" type="ORF">PHACT_02655</name>
</gene>
<dbReference type="GO" id="GO:0051537">
    <property type="term" value="F:2 iron, 2 sulfur cluster binding"/>
    <property type="evidence" value="ECO:0007669"/>
    <property type="project" value="TreeGrafter"/>
</dbReference>
<name>A0A1E8CIE7_9GAMM</name>
<reference evidence="4" key="1">
    <citation type="submission" date="2016-07" db="EMBL/GenBank/DDBJ databases">
        <authorList>
            <person name="Florea S."/>
            <person name="Webb J.S."/>
            <person name="Jaromczyk J."/>
            <person name="Schardl C.L."/>
        </authorList>
    </citation>
    <scope>NUCLEOTIDE SEQUENCE [LARGE SCALE GENOMIC DNA]</scope>
    <source>
        <strain evidence="4">KCTC 42131</strain>
    </source>
</reference>
<dbReference type="Gene3D" id="2.60.300.12">
    <property type="entry name" value="HesB-like domain"/>
    <property type="match status" value="1"/>
</dbReference>
<dbReference type="RefSeq" id="WP_070115792.1">
    <property type="nucleotide sequence ID" value="NZ_CAXATG010000002.1"/>
</dbReference>
<dbReference type="OrthoDB" id="9801228at2"/>
<dbReference type="STRING" id="1524254.PHACT_02655"/>